<comment type="caution">
    <text evidence="2">The sequence shown here is derived from an EMBL/GenBank/DDBJ whole genome shotgun (WGS) entry which is preliminary data.</text>
</comment>
<dbReference type="PANTHER" id="PTHR35153:SF1">
    <property type="entry name" value="COILED-COIL DOMAIN-CONTAINING PROTEIN 154"/>
    <property type="match status" value="1"/>
</dbReference>
<evidence type="ECO:0000313" key="2">
    <source>
        <dbReference type="EMBL" id="PAA60424.1"/>
    </source>
</evidence>
<dbReference type="STRING" id="282301.A0A267EHI5"/>
<reference evidence="2 3" key="1">
    <citation type="submission" date="2017-06" db="EMBL/GenBank/DDBJ databases">
        <title>A platform for efficient transgenesis in Macrostomum lignano, a flatworm model organism for stem cell research.</title>
        <authorList>
            <person name="Berezikov E."/>
        </authorList>
    </citation>
    <scope>NUCLEOTIDE SEQUENCE [LARGE SCALE GENOMIC DNA]</scope>
    <source>
        <strain evidence="2">DV1</strain>
        <tissue evidence="2">Whole organism</tissue>
    </source>
</reference>
<accession>A0A267EHI5</accession>
<dbReference type="Proteomes" id="UP000215902">
    <property type="component" value="Unassembled WGS sequence"/>
</dbReference>
<dbReference type="PANTHER" id="PTHR35153">
    <property type="entry name" value="COILED-COIL DOMAIN-CONTAINING PROTEIN 154"/>
    <property type="match status" value="1"/>
</dbReference>
<keyword evidence="3" id="KW-1185">Reference proteome</keyword>
<evidence type="ECO:0000256" key="1">
    <source>
        <dbReference type="SAM" id="MobiDB-lite"/>
    </source>
</evidence>
<proteinExistence type="predicted"/>
<dbReference type="EMBL" id="NIVC01002153">
    <property type="protein sequence ID" value="PAA60424.1"/>
    <property type="molecule type" value="Genomic_DNA"/>
</dbReference>
<evidence type="ECO:0000313" key="3">
    <source>
        <dbReference type="Proteomes" id="UP000215902"/>
    </source>
</evidence>
<name>A0A267EHI5_9PLAT</name>
<protein>
    <submittedName>
        <fullName evidence="2">Uncharacterized protein</fullName>
    </submittedName>
</protein>
<organism evidence="2 3">
    <name type="scientific">Macrostomum lignano</name>
    <dbReference type="NCBI Taxonomy" id="282301"/>
    <lineage>
        <taxon>Eukaryota</taxon>
        <taxon>Metazoa</taxon>
        <taxon>Spiralia</taxon>
        <taxon>Lophotrochozoa</taxon>
        <taxon>Platyhelminthes</taxon>
        <taxon>Rhabditophora</taxon>
        <taxon>Macrostomorpha</taxon>
        <taxon>Macrostomida</taxon>
        <taxon>Macrostomidae</taxon>
        <taxon>Macrostomum</taxon>
    </lineage>
</organism>
<feature type="region of interest" description="Disordered" evidence="1">
    <location>
        <begin position="192"/>
        <end position="228"/>
    </location>
</feature>
<feature type="compositionally biased region" description="Basic and acidic residues" evidence="1">
    <location>
        <begin position="192"/>
        <end position="202"/>
    </location>
</feature>
<dbReference type="InterPro" id="IPR029512">
    <property type="entry name" value="CCDC154"/>
</dbReference>
<dbReference type="AlphaFoldDB" id="A0A267EHI5"/>
<dbReference type="OrthoDB" id="9445857at2759"/>
<dbReference type="SUPFAM" id="SSF58100">
    <property type="entry name" value="Bacterial hemolysins"/>
    <property type="match status" value="1"/>
</dbReference>
<sequence length="228" mass="25042">MLEDYRRETMRRVTDTDERMQSLSTKLDKLTEKVDTNANLEKQKTDNLAMLLRELTEKFDDSIKWQELVKGQITAVQNRQNATDDLLSSTSALVGTVRDDLRSSLSAEVSDRAKAVDELNKELDRLRAKIGAPSTGAAPAPGGGVTAAELEECHAQVRKLAEAVQTVKTVLGMKIQSEQKLRVEELKSIHENHDELKAKVDQLNKPPPQDGDGKPKGKGKGKGAAGKS</sequence>
<gene>
    <name evidence="2" type="ORF">BOX15_Mlig027725g1</name>
</gene>